<dbReference type="Proteomes" id="UP000324585">
    <property type="component" value="Unassembled WGS sequence"/>
</dbReference>
<dbReference type="AlphaFoldDB" id="A0A5J4YZC2"/>
<dbReference type="CDD" id="cd00882">
    <property type="entry name" value="Ras_like_GTPase"/>
    <property type="match status" value="1"/>
</dbReference>
<protein>
    <submittedName>
        <fullName evidence="2">Protein SEY1-like</fullName>
    </submittedName>
</protein>
<evidence type="ECO:0000313" key="3">
    <source>
        <dbReference type="Proteomes" id="UP000324585"/>
    </source>
</evidence>
<dbReference type="Pfam" id="PF20428">
    <property type="entry name" value="Sey1_3HB"/>
    <property type="match status" value="1"/>
</dbReference>
<dbReference type="GO" id="GO:0005783">
    <property type="term" value="C:endoplasmic reticulum"/>
    <property type="evidence" value="ECO:0007669"/>
    <property type="project" value="TreeGrafter"/>
</dbReference>
<keyword evidence="3" id="KW-1185">Reference proteome</keyword>
<dbReference type="Pfam" id="PF05879">
    <property type="entry name" value="RHD3_GTPase"/>
    <property type="match status" value="1"/>
</dbReference>
<dbReference type="OMA" id="NELCEDA"/>
<dbReference type="EMBL" id="VRMN01000002">
    <property type="protein sequence ID" value="KAA8496991.1"/>
    <property type="molecule type" value="Genomic_DNA"/>
</dbReference>
<gene>
    <name evidence="2" type="ORF">FVE85_0720</name>
</gene>
<dbReference type="Gene3D" id="3.40.50.300">
    <property type="entry name" value="P-loop containing nucleotide triphosphate hydrolases"/>
    <property type="match status" value="1"/>
</dbReference>
<accession>A0A5J4YZC2</accession>
<name>A0A5J4YZC2_PORPP</name>
<dbReference type="PANTHER" id="PTHR45923:SF2">
    <property type="entry name" value="PROTEIN SEY1"/>
    <property type="match status" value="1"/>
</dbReference>
<dbReference type="InterPro" id="IPR046758">
    <property type="entry name" value="Sey1/RHD3-like_3HB"/>
</dbReference>
<dbReference type="OrthoDB" id="1597724at2759"/>
<feature type="domain" description="Sey1/RHD3-like three-helix bundle" evidence="1">
    <location>
        <begin position="330"/>
        <end position="452"/>
    </location>
</feature>
<evidence type="ECO:0000313" key="2">
    <source>
        <dbReference type="EMBL" id="KAA8496991.1"/>
    </source>
</evidence>
<dbReference type="InterPro" id="IPR027417">
    <property type="entry name" value="P-loop_NTPase"/>
</dbReference>
<evidence type="ECO:0000259" key="1">
    <source>
        <dbReference type="Pfam" id="PF20428"/>
    </source>
</evidence>
<proteinExistence type="predicted"/>
<dbReference type="GO" id="GO:0016320">
    <property type="term" value="P:endoplasmic reticulum membrane fusion"/>
    <property type="evidence" value="ECO:0007669"/>
    <property type="project" value="TreeGrafter"/>
</dbReference>
<dbReference type="GO" id="GO:0003924">
    <property type="term" value="F:GTPase activity"/>
    <property type="evidence" value="ECO:0007669"/>
    <property type="project" value="TreeGrafter"/>
</dbReference>
<organism evidence="2 3">
    <name type="scientific">Porphyridium purpureum</name>
    <name type="common">Red alga</name>
    <name type="synonym">Porphyridium cruentum</name>
    <dbReference type="NCBI Taxonomy" id="35688"/>
    <lineage>
        <taxon>Eukaryota</taxon>
        <taxon>Rhodophyta</taxon>
        <taxon>Bangiophyceae</taxon>
        <taxon>Porphyridiales</taxon>
        <taxon>Porphyridiaceae</taxon>
        <taxon>Porphyridium</taxon>
    </lineage>
</organism>
<reference evidence="3" key="1">
    <citation type="journal article" date="2019" name="Nat. Commun.">
        <title>Expansion of phycobilisome linker gene families in mesophilic red algae.</title>
        <authorList>
            <person name="Lee J."/>
            <person name="Kim D."/>
            <person name="Bhattacharya D."/>
            <person name="Yoon H.S."/>
        </authorList>
    </citation>
    <scope>NUCLEOTIDE SEQUENCE [LARGE SCALE GENOMIC DNA]</scope>
    <source>
        <strain evidence="3">CCMP 1328</strain>
    </source>
</reference>
<dbReference type="InterPro" id="IPR008803">
    <property type="entry name" value="RHD3/Sey1"/>
</dbReference>
<comment type="caution">
    <text evidence="2">The sequence shown here is derived from an EMBL/GenBank/DDBJ whole genome shotgun (WGS) entry which is preliminary data.</text>
</comment>
<dbReference type="SUPFAM" id="SSF52540">
    <property type="entry name" value="P-loop containing nucleoside triphosphate hydrolases"/>
    <property type="match status" value="1"/>
</dbReference>
<sequence length="551" mass="60029">MDLARNTSVLGEEPVDMLNLTSGDFLLDSEPLSASFADTGAEVVKCVAVLGASATGKSSLLNELFGCKFPVARRLATSSGAAPADMVRFALPLEDKCPHNQAMVVLDAPGRDATDVRVASYFAGLCDVILFNLWSTDLGRRDAGRLELLKSVFCESSQMNSPSEAQRTCIVFVVRDNDDNVAESTIKDKLVAEAKRVWASANVSDEFSTLDMSSLFDIEVVALPHAKFRKEEFVGAVAGLRARLCDPQAPKGFICRAQYSKQVPIDSFANFAGTLWSTVESIELPGALPEQGELLASFYCNQAYSKHMKRVSKQIMQWITQVDRGMTIANFGAAASSLMSSSLEAFDAETIAYAESACRAQKHAEMSQFMQQNIRSLFNKQIALLQSAAMNDFKKRLIDSTSDSGEVPATDEQQALNQADAYFTKRAQELMVSAMRLNFNAARLELGNAMNDYATRYAESPGVQLLAMERMEQAQAGALPPKQRGWGWGLSLTGAMRPRGYGNFQLLCGASKGPHVVNFSLCNDADAAEQEGQGKVPLFRMQPTLNIDVDL</sequence>
<dbReference type="PANTHER" id="PTHR45923">
    <property type="entry name" value="PROTEIN SEY1"/>
    <property type="match status" value="1"/>
</dbReference>